<dbReference type="SUPFAM" id="SSF56801">
    <property type="entry name" value="Acetyl-CoA synthetase-like"/>
    <property type="match status" value="3"/>
</dbReference>
<dbReference type="PANTHER" id="PTHR45527">
    <property type="entry name" value="NONRIBOSOMAL PEPTIDE SYNTHETASE"/>
    <property type="match status" value="1"/>
</dbReference>
<proteinExistence type="predicted"/>
<dbReference type="Gene3D" id="2.30.38.10">
    <property type="entry name" value="Luciferase, Domain 3"/>
    <property type="match status" value="1"/>
</dbReference>
<dbReference type="InterPro" id="IPR006162">
    <property type="entry name" value="Ppantetheine_attach_site"/>
</dbReference>
<evidence type="ECO:0000313" key="5">
    <source>
        <dbReference type="EMBL" id="MFC0531307.1"/>
    </source>
</evidence>
<dbReference type="Gene3D" id="3.40.50.12780">
    <property type="entry name" value="N-terminal domain of ligase-like"/>
    <property type="match status" value="2"/>
</dbReference>
<dbReference type="InterPro" id="IPR020806">
    <property type="entry name" value="PKS_PP-bd"/>
</dbReference>
<evidence type="ECO:0000256" key="3">
    <source>
        <dbReference type="ARBA" id="ARBA00022553"/>
    </source>
</evidence>
<dbReference type="InterPro" id="IPR045851">
    <property type="entry name" value="AMP-bd_C_sf"/>
</dbReference>
<dbReference type="InterPro" id="IPR042099">
    <property type="entry name" value="ANL_N_sf"/>
</dbReference>
<dbReference type="InterPro" id="IPR001242">
    <property type="entry name" value="Condensation_dom"/>
</dbReference>
<dbReference type="PROSITE" id="PS50075">
    <property type="entry name" value="CARRIER"/>
    <property type="match status" value="3"/>
</dbReference>
<dbReference type="Gene3D" id="3.40.50.980">
    <property type="match status" value="2"/>
</dbReference>
<feature type="domain" description="Carrier" evidence="4">
    <location>
        <begin position="966"/>
        <end position="1040"/>
    </location>
</feature>
<dbReference type="Pfam" id="PF00550">
    <property type="entry name" value="PP-binding"/>
    <property type="match status" value="3"/>
</dbReference>
<feature type="domain" description="Carrier" evidence="4">
    <location>
        <begin position="3068"/>
        <end position="3142"/>
    </location>
</feature>
<dbReference type="RefSeq" id="WP_377255500.1">
    <property type="nucleotide sequence ID" value="NZ_JBHLUH010000058.1"/>
</dbReference>
<gene>
    <name evidence="5" type="ORF">ACFFIA_27055</name>
</gene>
<dbReference type="Gene3D" id="3.30.559.30">
    <property type="entry name" value="Nonribosomal peptide synthetase, condensation domain"/>
    <property type="match status" value="3"/>
</dbReference>
<accession>A0ABV6M9D7</accession>
<name>A0ABV6M9D7_9ACTN</name>
<dbReference type="Pfam" id="PF00501">
    <property type="entry name" value="AMP-binding"/>
    <property type="match status" value="3"/>
</dbReference>
<dbReference type="EMBL" id="JBHLUH010000058">
    <property type="protein sequence ID" value="MFC0531307.1"/>
    <property type="molecule type" value="Genomic_DNA"/>
</dbReference>
<evidence type="ECO:0000259" key="4">
    <source>
        <dbReference type="PROSITE" id="PS50075"/>
    </source>
</evidence>
<dbReference type="InterPro" id="IPR000873">
    <property type="entry name" value="AMP-dep_synth/lig_dom"/>
</dbReference>
<dbReference type="NCBIfam" id="NF003417">
    <property type="entry name" value="PRK04813.1"/>
    <property type="match status" value="3"/>
</dbReference>
<dbReference type="InterPro" id="IPR023213">
    <property type="entry name" value="CAT-like_dom_sf"/>
</dbReference>
<dbReference type="Pfam" id="PF00668">
    <property type="entry name" value="Condensation"/>
    <property type="match status" value="3"/>
</dbReference>
<dbReference type="Pfam" id="PF13193">
    <property type="entry name" value="AMP-binding_C"/>
    <property type="match status" value="3"/>
</dbReference>
<dbReference type="InterPro" id="IPR020845">
    <property type="entry name" value="AMP-binding_CS"/>
</dbReference>
<organism evidence="5 6">
    <name type="scientific">Phytohabitans kaempferiae</name>
    <dbReference type="NCBI Taxonomy" id="1620943"/>
    <lineage>
        <taxon>Bacteria</taxon>
        <taxon>Bacillati</taxon>
        <taxon>Actinomycetota</taxon>
        <taxon>Actinomycetes</taxon>
        <taxon>Micromonosporales</taxon>
        <taxon>Micromonosporaceae</taxon>
    </lineage>
</organism>
<dbReference type="Gene3D" id="3.30.300.30">
    <property type="match status" value="3"/>
</dbReference>
<dbReference type="Gene3D" id="3.30.559.10">
    <property type="entry name" value="Chloramphenicol acetyltransferase-like domain"/>
    <property type="match status" value="3"/>
</dbReference>
<dbReference type="InterPro" id="IPR010071">
    <property type="entry name" value="AA_adenyl_dom"/>
</dbReference>
<evidence type="ECO:0000313" key="6">
    <source>
        <dbReference type="Proteomes" id="UP001589867"/>
    </source>
</evidence>
<keyword evidence="6" id="KW-1185">Reference proteome</keyword>
<dbReference type="PROSITE" id="PS00012">
    <property type="entry name" value="PHOSPHOPANTETHEINE"/>
    <property type="match status" value="3"/>
</dbReference>
<keyword evidence="2" id="KW-0596">Phosphopantetheine</keyword>
<protein>
    <submittedName>
        <fullName evidence="5">Amino acid adenylation domain-containing protein</fullName>
    </submittedName>
</protein>
<dbReference type="InterPro" id="IPR025110">
    <property type="entry name" value="AMP-bd_C"/>
</dbReference>
<dbReference type="NCBIfam" id="TIGR01733">
    <property type="entry name" value="AA-adenyl-dom"/>
    <property type="match status" value="3"/>
</dbReference>
<dbReference type="InterPro" id="IPR009081">
    <property type="entry name" value="PP-bd_ACP"/>
</dbReference>
<dbReference type="InterPro" id="IPR036736">
    <property type="entry name" value="ACP-like_sf"/>
</dbReference>
<evidence type="ECO:0000256" key="1">
    <source>
        <dbReference type="ARBA" id="ARBA00001957"/>
    </source>
</evidence>
<evidence type="ECO:0000256" key="2">
    <source>
        <dbReference type="ARBA" id="ARBA00022450"/>
    </source>
</evidence>
<comment type="cofactor">
    <cofactor evidence="1">
        <name>pantetheine 4'-phosphate</name>
        <dbReference type="ChEBI" id="CHEBI:47942"/>
    </cofactor>
</comment>
<dbReference type="Proteomes" id="UP001589867">
    <property type="component" value="Unassembled WGS sequence"/>
</dbReference>
<dbReference type="SMART" id="SM00823">
    <property type="entry name" value="PKS_PP"/>
    <property type="match status" value="3"/>
</dbReference>
<sequence length="3150" mass="332285">MGAATSTPPALADILPLSPLQEGLLFLSDFAEGIDPYTVQLAVDLDGDLEPVRLRAAVAALLVRYPNLRACFWTEDVDRPVALIPEPFDPPWRESDLTGEADPLAEAERIAAAERSVRFDLAEPPLFRFHLLRLGRTGGTGPLRHRLLVTTHHILLDGWSNALLVRELIGLYRAGGDPGALPPPGRYRDYLAWLAQRDRDAGAAAWREALRGVGSCTPFSGPSRVDDRVERATSVLSGPAHDRLAGFARAQGLTLNTVLQCAWLTVLGAVCGATDVVTGQAVAGRPAELPGSASVIGLFLNTVPVRARLRRDEPFVAFLRRHQAEQAALLDHQYLDLSTVVAEAGIHGELFDTLLVIQNYPVDERELAAAEEGTGLRVAGMSGQDGAHYPVMLTAAPGGGAVRFELKYRLSALDPAGAAALLRRLERLLEQVVAEPSTPVGQVALATEREARDVRDALTGPAAPPPDGDVAALVEQRAAAAPNATALVFDGTAHRAADLNAGANRLARALVARGIGPESLVGLATGYRPELVVGLLAILKAGAAYLPLDPDLPAGRRQVLLADARPDLVLTAEGAVEGVPALDLTDDVVRAELAGLADTDLGLPHRPGHPAYVVYTSGSTGAPKGVVGTRGGLVNRLCWMAEAEPFGAGEVVLAKSAIGFVDASTELLGALVAGVPVVLAPADARRDALALVDLVEAHEVTRVTGVPSLLRAMAEHGAGRLGSVRLWVSSGEALTFAHTSALAGASRGRIVNLYGCSEVSGDSLYCPDAGKLGTLGGPVANTAARVLDGWLREVPRGGSGELYLAGAGLARGYLGAPGLTAGRFVADPYGPAGARMYRTGDLVRVRADGSLDFLGRADEQVKIRGFRVEPAEIEAVLAEAPGVREAAVAVHAADGGPTRVVGYLVTEGGVPVDPAAVRAHAAGRLAEHQVPSILVRLDRLPVTTTGKIARRELPAPDLAALAGGERPRTADERLLARIFAEVLGLPEVGVHDGFTELGGDSISSIRLVSRARAAGLPLRTRDVFAQKTVAGMVAVARATRPQERAHDGHAALERWRERHADLLGASDVDDVLPLTPLQEGLLFLAGYDGGADPYLVQLAVDLTGDLDPVRLRLAVEGLLARRPNLRAAFRWTETTKPVAVIPGRVDVPWQVRDLSGEADPFAAAAAVAAREREAPFDLSGAPLFRFQLLRLGRTGDPGQQRHRLLVTTHHILLDGWSNALLVRELIALYKAGGDRSALPAPAPYREYLAWLAGRDRGTGLDAWRRALDGVRPCTPFTSAARPAEGTGEVTRTVEGDRLAELARGRGVTLNTVVRCAWATVLAGVTGTPDIVIGQAVSGRPADLPDVEDMIGLFLNTVPVRVTLRHGEAFADLLGRHHAEQAELLDHQYLDLGSVVAQAGAGELFDTILVIQNYPVDEAALAEVETGTGLRLEQVSGRDGTHYPAMLTVVPAAGALRLELKYQPGILDEHSAAALLDRLHLVLRRVATEPEVPVDQVGLDLPGEEEATRAALTGRLATAADGDVAALFARRAAGEPDAVVLVCDGVAYTAGELNAAANRLARALLARDVGPESVVGLATGYRMELVVGLLAVLKTGAAYLPLDLGFPPERLRHMVADARPRLLLTAGPDAPPEVTGAVARLSLTDEAVLAELAGYPDGDPAVPHRPDHPAYVLYTSGSTGVPKGVLGTRGGLVNRLLWLRETDPMRPGEKVLAKSSISFVDGSLELLDALTGGATAVLAPAEARRDALALVDLVHEHQITRLTAVPSLLRAMAESGAGRLDSVRLWVSSGEPLTEAHSAALTAVSGGRLANQYGCSEASSDSLYCPDAVRPRRMGDPVADTALRVLDAWLRPVPVDGVGELYLTGDALARGYLNATGLTATRFVADPYGPGGGRMYRTGDLVRLRAGGELEYLGRGDAQVQIRGFRVEPAEIETVLTSAPGVREAAVAVHTVDDGPTRVVGYLVTSGGAEIDVAAVRAHCAARLAAHQIPSLLVRLDRLPTTATGKVARRELPAPDPAAATGGDRPRTVDERVLAGIFAEVLGLPEVGVHDGFTELGGDSISSIRLVSRARAAGLPLRPRDVFEHRTVAALAAVARAAAPDAGHDGAAVLERWRRERADLLAHSDVDDVLPLTPLQEGMYFLSTYEADGTGTDVYTMQLTLAVRGAVDPDRLRAAAQRLVDRHPVLRTGFVRRDGGDVVQLVRRAATARFDVSTMDEAGLAGLLRRRQEERFDLSAPPLLRLDLVHLGPGEHRLVLTNHHLILDGWSVPLLARELFAAYGGLPGAELPTGGQRAHLEWLAGRDTAAARAAWRAAFDGLDGPTLLAPGGAAAGTGHAALLPVRVPEPLAVALARLARGAGVTLNTVLELAWGTVLGRATGRHDVVFGVTVSGRDADIPDAATALGLLINTVPVRVTTDRRELVRAALGRLQREQARLLDHHHAGLVAIQRWIGRRELFDTLLVFESYPVDEERLREAERAGGLDVEVVRGRSVTHYPLTLTVLPGDGVGLVLEYLPELFTADDAARIMDRLLAVLDGLAAGPDRPVAALPSAAPAERSLALGAWNDTATGDRQALLPELFEAQVRRGPDEPALVHGDQVWTFGAAARESGRIAGALRARGIGPEDRVAVFAGRGPYAMLAMLGVLGAGAAYVPVDPAQPAAWVQRLLADARPAAVVVEPGYTAPAGHPVLDPGEGAPPPADPVVPRPEHPAYVVYTSGSTGTPKGVVVTHGAIANLFHSHRRHLYRRAAARAGRERLRVAHAWPFSFDAAWQPQLWLFDGHAVHLAGDAERTDPAALAALLEAGRIDFVEVAPAMLAALGELGLFGSPGCPLSLVGFGGDAVGEAQWRQLAAVPGLDAVNLYGPTECTVDSLAAFVADSERPLVGRPVDNARAYVLDANLAVLPPGVPGELYLSGAGLARGYLGAPGQTAARFVADPFVPGARMYRTGDLVRWTPTGALDYLGRTDDQVKIRGYRVELGDVQAALAGHPDVASAAVRAFDGRMLVGYVVARAGRRPEPARLRAWIAERLPEHMVPAAFVPLAALPLTSNGKVDRAALPRPDLSPRAGYRAPGTPVEAALRDAFAAALGVDRVGVDDDFFALGGDSLVTLRLVALARAAGVEVSAREVFTHRTVAALAGAARHPLPHSTEERR</sequence>
<dbReference type="Gene3D" id="1.10.1200.10">
    <property type="entry name" value="ACP-like"/>
    <property type="match status" value="3"/>
</dbReference>
<feature type="domain" description="Carrier" evidence="4">
    <location>
        <begin position="2024"/>
        <end position="2098"/>
    </location>
</feature>
<dbReference type="SUPFAM" id="SSF47336">
    <property type="entry name" value="ACP-like"/>
    <property type="match status" value="3"/>
</dbReference>
<comment type="caution">
    <text evidence="5">The sequence shown here is derived from an EMBL/GenBank/DDBJ whole genome shotgun (WGS) entry which is preliminary data.</text>
</comment>
<dbReference type="PANTHER" id="PTHR45527:SF1">
    <property type="entry name" value="FATTY ACID SYNTHASE"/>
    <property type="match status" value="1"/>
</dbReference>
<dbReference type="SUPFAM" id="SSF52777">
    <property type="entry name" value="CoA-dependent acyltransferases"/>
    <property type="match status" value="6"/>
</dbReference>
<reference evidence="5 6" key="1">
    <citation type="submission" date="2024-09" db="EMBL/GenBank/DDBJ databases">
        <authorList>
            <person name="Sun Q."/>
            <person name="Mori K."/>
        </authorList>
    </citation>
    <scope>NUCLEOTIDE SEQUENCE [LARGE SCALE GENOMIC DNA]</scope>
    <source>
        <strain evidence="5 6">TBRC 3947</strain>
    </source>
</reference>
<dbReference type="CDD" id="cd05930">
    <property type="entry name" value="A_NRPS"/>
    <property type="match status" value="3"/>
</dbReference>
<keyword evidence="3" id="KW-0597">Phosphoprotein</keyword>
<dbReference type="PROSITE" id="PS00455">
    <property type="entry name" value="AMP_BINDING"/>
    <property type="match status" value="3"/>
</dbReference>